<evidence type="ECO:0000313" key="11">
    <source>
        <dbReference type="Proteomes" id="UP000566663"/>
    </source>
</evidence>
<evidence type="ECO:0000256" key="1">
    <source>
        <dbReference type="ARBA" id="ARBA00001946"/>
    </source>
</evidence>
<comment type="similarity">
    <text evidence="7 8">Belongs to the PINc/VapC protein family.</text>
</comment>
<name>A0A7W8HZ26_9CAUL</name>
<keyword evidence="6 8" id="KW-0460">Magnesium</keyword>
<evidence type="ECO:0000256" key="6">
    <source>
        <dbReference type="ARBA" id="ARBA00022842"/>
    </source>
</evidence>
<dbReference type="InterPro" id="IPR029060">
    <property type="entry name" value="PIN-like_dom_sf"/>
</dbReference>
<reference evidence="10 11" key="1">
    <citation type="submission" date="2020-08" db="EMBL/GenBank/DDBJ databases">
        <title>Genomic Encyclopedia of Type Strains, Phase IV (KMG-IV): sequencing the most valuable type-strain genomes for metagenomic binning, comparative biology and taxonomic classification.</title>
        <authorList>
            <person name="Goeker M."/>
        </authorList>
    </citation>
    <scope>NUCLEOTIDE SEQUENCE [LARGE SCALE GENOMIC DNA]</scope>
    <source>
        <strain evidence="10 11">DSM 25335</strain>
    </source>
</reference>
<accession>A0A7W8HZ26</accession>
<dbReference type="HAMAP" id="MF_00265">
    <property type="entry name" value="VapC_Nob1"/>
    <property type="match status" value="1"/>
</dbReference>
<gene>
    <name evidence="8" type="primary">vapC</name>
    <name evidence="10" type="ORF">HNQ67_001094</name>
</gene>
<dbReference type="GO" id="GO:0004540">
    <property type="term" value="F:RNA nuclease activity"/>
    <property type="evidence" value="ECO:0007669"/>
    <property type="project" value="InterPro"/>
</dbReference>
<dbReference type="GO" id="GO:0016787">
    <property type="term" value="F:hydrolase activity"/>
    <property type="evidence" value="ECO:0007669"/>
    <property type="project" value="UniProtKB-KW"/>
</dbReference>
<dbReference type="PANTHER" id="PTHR33653">
    <property type="entry name" value="RIBONUCLEASE VAPC2"/>
    <property type="match status" value="1"/>
</dbReference>
<sequence length="127" mass="13833">MIAVDTSALIAVVAKEPLASRCAGILRDNTLLISAATLTEALIVGSRPEFGRAMKPFLTALELTVVEVDEEFAERAAEAYRRWGKGFHGARLNYGDSFSYALAELYDCPLLYVGDDFARTDIRSALA</sequence>
<dbReference type="AlphaFoldDB" id="A0A7W8HZ26"/>
<evidence type="ECO:0000256" key="5">
    <source>
        <dbReference type="ARBA" id="ARBA00022801"/>
    </source>
</evidence>
<dbReference type="InterPro" id="IPR022907">
    <property type="entry name" value="VapC_family"/>
</dbReference>
<comment type="caution">
    <text evidence="10">The sequence shown here is derived from an EMBL/GenBank/DDBJ whole genome shotgun (WGS) entry which is preliminary data.</text>
</comment>
<dbReference type="EC" id="3.1.-.-" evidence="8"/>
<keyword evidence="5 8" id="KW-0378">Hydrolase</keyword>
<evidence type="ECO:0000256" key="3">
    <source>
        <dbReference type="ARBA" id="ARBA00022722"/>
    </source>
</evidence>
<evidence type="ECO:0000256" key="4">
    <source>
        <dbReference type="ARBA" id="ARBA00022723"/>
    </source>
</evidence>
<dbReference type="RefSeq" id="WP_183253170.1">
    <property type="nucleotide sequence ID" value="NZ_BAAAFF010000006.1"/>
</dbReference>
<feature type="domain" description="PIN" evidence="9">
    <location>
        <begin position="2"/>
        <end position="121"/>
    </location>
</feature>
<dbReference type="Gene3D" id="3.40.50.1010">
    <property type="entry name" value="5'-nuclease"/>
    <property type="match status" value="1"/>
</dbReference>
<dbReference type="EMBL" id="JACHFZ010000002">
    <property type="protein sequence ID" value="MBB5291580.1"/>
    <property type="molecule type" value="Genomic_DNA"/>
</dbReference>
<dbReference type="SUPFAM" id="SSF88723">
    <property type="entry name" value="PIN domain-like"/>
    <property type="match status" value="1"/>
</dbReference>
<keyword evidence="11" id="KW-1185">Reference proteome</keyword>
<dbReference type="Pfam" id="PF01850">
    <property type="entry name" value="PIN"/>
    <property type="match status" value="1"/>
</dbReference>
<evidence type="ECO:0000313" key="10">
    <source>
        <dbReference type="EMBL" id="MBB5291580.1"/>
    </source>
</evidence>
<keyword evidence="2 8" id="KW-1277">Toxin-antitoxin system</keyword>
<keyword evidence="4 8" id="KW-0479">Metal-binding</keyword>
<proteinExistence type="inferred from homology"/>
<comment type="cofactor">
    <cofactor evidence="1 8">
        <name>Mg(2+)</name>
        <dbReference type="ChEBI" id="CHEBI:18420"/>
    </cofactor>
</comment>
<comment type="function">
    <text evidence="8">Toxic component of a toxin-antitoxin (TA) system. An RNase.</text>
</comment>
<feature type="binding site" evidence="8">
    <location>
        <position position="5"/>
    </location>
    <ligand>
        <name>Mg(2+)</name>
        <dbReference type="ChEBI" id="CHEBI:18420"/>
    </ligand>
</feature>
<evidence type="ECO:0000256" key="8">
    <source>
        <dbReference type="HAMAP-Rule" id="MF_00265"/>
    </source>
</evidence>
<keyword evidence="8" id="KW-0800">Toxin</keyword>
<dbReference type="GO" id="GO:0090729">
    <property type="term" value="F:toxin activity"/>
    <property type="evidence" value="ECO:0007669"/>
    <property type="project" value="UniProtKB-KW"/>
</dbReference>
<dbReference type="CDD" id="cd09871">
    <property type="entry name" value="PIN_MtVapC28-VapC30-like"/>
    <property type="match status" value="1"/>
</dbReference>
<keyword evidence="3 8" id="KW-0540">Nuclease</keyword>
<evidence type="ECO:0000259" key="9">
    <source>
        <dbReference type="Pfam" id="PF01850"/>
    </source>
</evidence>
<dbReference type="GO" id="GO:0000287">
    <property type="term" value="F:magnesium ion binding"/>
    <property type="evidence" value="ECO:0007669"/>
    <property type="project" value="UniProtKB-UniRule"/>
</dbReference>
<protein>
    <recommendedName>
        <fullName evidence="8">Ribonuclease VapC</fullName>
        <shortName evidence="8">RNase VapC</shortName>
        <ecNumber evidence="8">3.1.-.-</ecNumber>
    </recommendedName>
    <alternativeName>
        <fullName evidence="8">Toxin VapC</fullName>
    </alternativeName>
</protein>
<feature type="binding site" evidence="8">
    <location>
        <position position="96"/>
    </location>
    <ligand>
        <name>Mg(2+)</name>
        <dbReference type="ChEBI" id="CHEBI:18420"/>
    </ligand>
</feature>
<dbReference type="PANTHER" id="PTHR33653:SF1">
    <property type="entry name" value="RIBONUCLEASE VAPC2"/>
    <property type="match status" value="1"/>
</dbReference>
<dbReference type="InterPro" id="IPR050556">
    <property type="entry name" value="Type_II_TA_system_RNase"/>
</dbReference>
<organism evidence="10 11">
    <name type="scientific">Brevundimonas basaltis</name>
    <dbReference type="NCBI Taxonomy" id="472166"/>
    <lineage>
        <taxon>Bacteria</taxon>
        <taxon>Pseudomonadati</taxon>
        <taxon>Pseudomonadota</taxon>
        <taxon>Alphaproteobacteria</taxon>
        <taxon>Caulobacterales</taxon>
        <taxon>Caulobacteraceae</taxon>
        <taxon>Brevundimonas</taxon>
    </lineage>
</organism>
<evidence type="ECO:0000256" key="2">
    <source>
        <dbReference type="ARBA" id="ARBA00022649"/>
    </source>
</evidence>
<evidence type="ECO:0000256" key="7">
    <source>
        <dbReference type="ARBA" id="ARBA00038093"/>
    </source>
</evidence>
<dbReference type="Proteomes" id="UP000566663">
    <property type="component" value="Unassembled WGS sequence"/>
</dbReference>
<dbReference type="InterPro" id="IPR002716">
    <property type="entry name" value="PIN_dom"/>
</dbReference>